<dbReference type="Gene3D" id="2.130.10.10">
    <property type="entry name" value="YVTN repeat-like/Quinoprotein amine dehydrogenase"/>
    <property type="match status" value="2"/>
</dbReference>
<feature type="domain" description="Pyrrolo-quinoline quinone repeat" evidence="2">
    <location>
        <begin position="119"/>
        <end position="226"/>
    </location>
</feature>
<dbReference type="PANTHER" id="PTHR34512:SF30">
    <property type="entry name" value="OUTER MEMBRANE PROTEIN ASSEMBLY FACTOR BAMB"/>
    <property type="match status" value="1"/>
</dbReference>
<name>A0ABY5DLX7_9ACTN</name>
<dbReference type="InterPro" id="IPR011047">
    <property type="entry name" value="Quinoprotein_ADH-like_sf"/>
</dbReference>
<dbReference type="Proteomes" id="UP001056035">
    <property type="component" value="Chromosome"/>
</dbReference>
<feature type="region of interest" description="Disordered" evidence="1">
    <location>
        <begin position="34"/>
        <end position="61"/>
    </location>
</feature>
<dbReference type="InterPro" id="IPR015943">
    <property type="entry name" value="WD40/YVTN_repeat-like_dom_sf"/>
</dbReference>
<feature type="domain" description="Pyrrolo-quinoline quinone repeat" evidence="2">
    <location>
        <begin position="295"/>
        <end position="417"/>
    </location>
</feature>
<dbReference type="SMART" id="SM00564">
    <property type="entry name" value="PQQ"/>
    <property type="match status" value="6"/>
</dbReference>
<dbReference type="InterPro" id="IPR002372">
    <property type="entry name" value="PQQ_rpt_dom"/>
</dbReference>
<dbReference type="Pfam" id="PF13360">
    <property type="entry name" value="PQQ_2"/>
    <property type="match status" value="2"/>
</dbReference>
<sequence>MRAHPRLRRLVLAGVVLALLAGAAIAILSSRQPGDVSNPNVEFNAKDRPRAKTVDRATSDRGSSFSWPTYGYDAGRTRYLPLRHDLRPPFAERWTHGGNVLLEFPPALGGRSVFSLRDDARLEAISRRTGRLLWKRHMGHLAASSPAYANGTVFVTILERGRGTKGGRVVAVNAANGHTRWSVRLQSRSESSPLVDHGTVYFGSENGTVYALRARDGQVRWTHRAPGAVKGGLALDRGRLFLGTYGGTVQALRHDTGGLIWSTGTSGGSFGLRSGNFYATPAAAFGRVYIGNTDGFVYSFAQSSGKLAWRKKTGGYVYSSAAVAQVPGTPPTVYVGSYDRHVYAFDAQSGSVRWKHHTEGRVSGGIVVLGDLVWYSTLARTTTAITAGMGRQIWFTRRGGFNPVVATDRDIILVGYTTLYGLDGRPPKTGPQAEADRRARAREARHVALIRRVMRRRAALNRRVAARRAAIRRRNALIRSGGMICTRRGGKISCHRPRPLFCTKQGKYGPTICRAFGTGAATRRRR</sequence>
<dbReference type="EMBL" id="CP098502">
    <property type="protein sequence ID" value="UTI62901.1"/>
    <property type="molecule type" value="Genomic_DNA"/>
</dbReference>
<keyword evidence="4" id="KW-1185">Reference proteome</keyword>
<dbReference type="PANTHER" id="PTHR34512">
    <property type="entry name" value="CELL SURFACE PROTEIN"/>
    <property type="match status" value="1"/>
</dbReference>
<evidence type="ECO:0000313" key="3">
    <source>
        <dbReference type="EMBL" id="UTI62901.1"/>
    </source>
</evidence>
<evidence type="ECO:0000256" key="1">
    <source>
        <dbReference type="SAM" id="MobiDB-lite"/>
    </source>
</evidence>
<evidence type="ECO:0000259" key="2">
    <source>
        <dbReference type="Pfam" id="PF13360"/>
    </source>
</evidence>
<dbReference type="SUPFAM" id="SSF50998">
    <property type="entry name" value="Quinoprotein alcohol dehydrogenase-like"/>
    <property type="match status" value="2"/>
</dbReference>
<dbReference type="RefSeq" id="WP_254569636.1">
    <property type="nucleotide sequence ID" value="NZ_CP098502.1"/>
</dbReference>
<feature type="compositionally biased region" description="Basic and acidic residues" evidence="1">
    <location>
        <begin position="44"/>
        <end position="59"/>
    </location>
</feature>
<evidence type="ECO:0000313" key="4">
    <source>
        <dbReference type="Proteomes" id="UP001056035"/>
    </source>
</evidence>
<organism evidence="3 4">
    <name type="scientific">Paraconexibacter antarcticus</name>
    <dbReference type="NCBI Taxonomy" id="2949664"/>
    <lineage>
        <taxon>Bacteria</taxon>
        <taxon>Bacillati</taxon>
        <taxon>Actinomycetota</taxon>
        <taxon>Thermoleophilia</taxon>
        <taxon>Solirubrobacterales</taxon>
        <taxon>Paraconexibacteraceae</taxon>
        <taxon>Paraconexibacter</taxon>
    </lineage>
</organism>
<gene>
    <name evidence="3" type="ORF">NBH00_16215</name>
</gene>
<protein>
    <submittedName>
        <fullName evidence="3">PQQ-binding-like beta-propeller repeat protein</fullName>
    </submittedName>
</protein>
<accession>A0ABY5DLX7</accession>
<dbReference type="InterPro" id="IPR018391">
    <property type="entry name" value="PQQ_b-propeller_rpt"/>
</dbReference>
<proteinExistence type="predicted"/>
<reference evidence="3 4" key="1">
    <citation type="submission" date="2022-06" db="EMBL/GenBank/DDBJ databases">
        <title>Paraconexibacter antarcticus.</title>
        <authorList>
            <person name="Kim C.S."/>
        </authorList>
    </citation>
    <scope>NUCLEOTIDE SEQUENCE [LARGE SCALE GENOMIC DNA]</scope>
    <source>
        <strain evidence="3 4">02-257</strain>
    </source>
</reference>